<dbReference type="InterPro" id="IPR006204">
    <property type="entry name" value="GHMP_kinase_N_dom"/>
</dbReference>
<dbReference type="PANTHER" id="PTHR43527:SF2">
    <property type="entry name" value="4-DIPHOSPHOCYTIDYL-2-C-METHYL-D-ERYTHRITOL KINASE, CHLOROPLASTIC"/>
    <property type="match status" value="1"/>
</dbReference>
<organism evidence="12 13">
    <name type="scientific">Hathewaya limosa</name>
    <name type="common">Clostridium limosum</name>
    <dbReference type="NCBI Taxonomy" id="1536"/>
    <lineage>
        <taxon>Bacteria</taxon>
        <taxon>Bacillati</taxon>
        <taxon>Bacillota</taxon>
        <taxon>Clostridia</taxon>
        <taxon>Eubacteriales</taxon>
        <taxon>Clostridiaceae</taxon>
        <taxon>Hathewaya</taxon>
    </lineage>
</organism>
<dbReference type="InterPro" id="IPR036554">
    <property type="entry name" value="GHMP_kinase_C_sf"/>
</dbReference>
<dbReference type="InterPro" id="IPR014721">
    <property type="entry name" value="Ribsml_uS5_D2-typ_fold_subgr"/>
</dbReference>
<keyword evidence="7 9" id="KW-0067">ATP-binding</keyword>
<dbReference type="EC" id="2.7.1.148" evidence="2 9"/>
<comment type="similarity">
    <text evidence="1 9">Belongs to the GHMP kinase family. IspE subfamily.</text>
</comment>
<proteinExistence type="inferred from homology"/>
<evidence type="ECO:0000259" key="11">
    <source>
        <dbReference type="Pfam" id="PF08544"/>
    </source>
</evidence>
<protein>
    <recommendedName>
        <fullName evidence="3 9">4-diphosphocytidyl-2-C-methyl-D-erythritol kinase</fullName>
        <shortName evidence="9">CMK</shortName>
        <ecNumber evidence="2 9">2.7.1.148</ecNumber>
    </recommendedName>
    <alternativeName>
        <fullName evidence="8 9">4-(cytidine-5'-diphospho)-2-C-methyl-D-erythritol kinase</fullName>
    </alternativeName>
</protein>
<evidence type="ECO:0000256" key="6">
    <source>
        <dbReference type="ARBA" id="ARBA00022777"/>
    </source>
</evidence>
<dbReference type="Pfam" id="PF08544">
    <property type="entry name" value="GHMP_kinases_C"/>
    <property type="match status" value="1"/>
</dbReference>
<keyword evidence="4 9" id="KW-0808">Transferase</keyword>
<dbReference type="GO" id="GO:0050515">
    <property type="term" value="F:4-(cytidine 5'-diphospho)-2-C-methyl-D-erythritol kinase activity"/>
    <property type="evidence" value="ECO:0007669"/>
    <property type="project" value="UniProtKB-EC"/>
</dbReference>
<dbReference type="SUPFAM" id="SSF55060">
    <property type="entry name" value="GHMP Kinase, C-terminal domain"/>
    <property type="match status" value="1"/>
</dbReference>
<feature type="domain" description="GHMP kinase N-terminal" evidence="10">
    <location>
        <begin position="64"/>
        <end position="143"/>
    </location>
</feature>
<accession>A0ABU0JMR9</accession>
<comment type="caution">
    <text evidence="12">The sequence shown here is derived from an EMBL/GenBank/DDBJ whole genome shotgun (WGS) entry which is preliminary data.</text>
</comment>
<dbReference type="Pfam" id="PF00288">
    <property type="entry name" value="GHMP_kinases_N"/>
    <property type="match status" value="1"/>
</dbReference>
<dbReference type="PRINTS" id="PR00958">
    <property type="entry name" value="HOMSERKINASE"/>
</dbReference>
<sequence length="282" mass="31495">MILKAYAKVNLSLDVVGKREDGYHLLRMIMQRIDLYDVIEMEKNNLGTIRIFCDKPYVPIDNRNLAHKAAKIFMEKYNIKDGVDIKIQKNIPVAAGLAGGSSDAATVLRGMKYLFNKVDIMKNELMELGLSIGADIPYCIQGGTALCEGIGEKITTLRPFKNVIMVLIKPNFGVSTKEVYKALDINKIFKHPNTEGIIEAMDNRNLRFVADSMKNVLENVTIGSYPAIGSIKKEMLSNGAIGTLMSGSGPTVFGIFDDMLKAQRAYEYFKENYTEVFITRTI</sequence>
<dbReference type="SUPFAM" id="SSF54211">
    <property type="entry name" value="Ribosomal protein S5 domain 2-like"/>
    <property type="match status" value="1"/>
</dbReference>
<evidence type="ECO:0000256" key="9">
    <source>
        <dbReference type="HAMAP-Rule" id="MF_00061"/>
    </source>
</evidence>
<dbReference type="Gene3D" id="3.30.70.890">
    <property type="entry name" value="GHMP kinase, C-terminal domain"/>
    <property type="match status" value="1"/>
</dbReference>
<dbReference type="PIRSF" id="PIRSF010376">
    <property type="entry name" value="IspE"/>
    <property type="match status" value="1"/>
</dbReference>
<dbReference type="InterPro" id="IPR004424">
    <property type="entry name" value="IspE"/>
</dbReference>
<dbReference type="InterPro" id="IPR020568">
    <property type="entry name" value="Ribosomal_Su5_D2-typ_SF"/>
</dbReference>
<comment type="function">
    <text evidence="9">Catalyzes the phosphorylation of the position 2 hydroxy group of 4-diphosphocytidyl-2C-methyl-D-erythritol.</text>
</comment>
<comment type="catalytic activity">
    <reaction evidence="9">
        <text>4-CDP-2-C-methyl-D-erythritol + ATP = 4-CDP-2-C-methyl-D-erythritol 2-phosphate + ADP + H(+)</text>
        <dbReference type="Rhea" id="RHEA:18437"/>
        <dbReference type="ChEBI" id="CHEBI:15378"/>
        <dbReference type="ChEBI" id="CHEBI:30616"/>
        <dbReference type="ChEBI" id="CHEBI:57823"/>
        <dbReference type="ChEBI" id="CHEBI:57919"/>
        <dbReference type="ChEBI" id="CHEBI:456216"/>
        <dbReference type="EC" id="2.7.1.148"/>
    </reaction>
</comment>
<evidence type="ECO:0000256" key="8">
    <source>
        <dbReference type="ARBA" id="ARBA00032554"/>
    </source>
</evidence>
<evidence type="ECO:0000256" key="4">
    <source>
        <dbReference type="ARBA" id="ARBA00022679"/>
    </source>
</evidence>
<gene>
    <name evidence="9" type="primary">ispE</name>
    <name evidence="12" type="ORF">QOZ93_000072</name>
</gene>
<evidence type="ECO:0000256" key="7">
    <source>
        <dbReference type="ARBA" id="ARBA00022840"/>
    </source>
</evidence>
<reference evidence="12 13" key="1">
    <citation type="submission" date="2023-07" db="EMBL/GenBank/DDBJ databases">
        <title>Genomic Encyclopedia of Type Strains, Phase IV (KMG-IV): sequencing the most valuable type-strain genomes for metagenomic binning, comparative biology and taxonomic classification.</title>
        <authorList>
            <person name="Goeker M."/>
        </authorList>
    </citation>
    <scope>NUCLEOTIDE SEQUENCE [LARGE SCALE GENOMIC DNA]</scope>
    <source>
        <strain evidence="12 13">DSM 1400</strain>
    </source>
</reference>
<evidence type="ECO:0000256" key="3">
    <source>
        <dbReference type="ARBA" id="ARBA00017473"/>
    </source>
</evidence>
<keyword evidence="13" id="KW-1185">Reference proteome</keyword>
<feature type="binding site" evidence="9">
    <location>
        <begin position="92"/>
        <end position="102"/>
    </location>
    <ligand>
        <name>ATP</name>
        <dbReference type="ChEBI" id="CHEBI:30616"/>
    </ligand>
</feature>
<keyword evidence="5 9" id="KW-0547">Nucleotide-binding</keyword>
<dbReference type="Gene3D" id="3.30.230.10">
    <property type="match status" value="1"/>
</dbReference>
<feature type="active site" evidence="9">
    <location>
        <position position="135"/>
    </location>
</feature>
<dbReference type="NCBIfam" id="TIGR00154">
    <property type="entry name" value="ispE"/>
    <property type="match status" value="1"/>
</dbReference>
<dbReference type="EMBL" id="JAUSWN010000001">
    <property type="protein sequence ID" value="MDQ0478371.1"/>
    <property type="molecule type" value="Genomic_DNA"/>
</dbReference>
<keyword evidence="9" id="KW-0414">Isoprene biosynthesis</keyword>
<feature type="domain" description="GHMP kinase C-terminal" evidence="11">
    <location>
        <begin position="198"/>
        <end position="273"/>
    </location>
</feature>
<evidence type="ECO:0000259" key="10">
    <source>
        <dbReference type="Pfam" id="PF00288"/>
    </source>
</evidence>
<dbReference type="PANTHER" id="PTHR43527">
    <property type="entry name" value="4-DIPHOSPHOCYTIDYL-2-C-METHYL-D-ERYTHRITOL KINASE, CHLOROPLASTIC"/>
    <property type="match status" value="1"/>
</dbReference>
<evidence type="ECO:0000313" key="13">
    <source>
        <dbReference type="Proteomes" id="UP001224418"/>
    </source>
</evidence>
<dbReference type="RefSeq" id="WP_307354693.1">
    <property type="nucleotide sequence ID" value="NZ_BAAACJ010000024.1"/>
</dbReference>
<feature type="active site" evidence="9">
    <location>
        <position position="8"/>
    </location>
</feature>
<keyword evidence="6 9" id="KW-0418">Kinase</keyword>
<evidence type="ECO:0000256" key="2">
    <source>
        <dbReference type="ARBA" id="ARBA00012052"/>
    </source>
</evidence>
<evidence type="ECO:0000313" key="12">
    <source>
        <dbReference type="EMBL" id="MDQ0478371.1"/>
    </source>
</evidence>
<dbReference type="HAMAP" id="MF_00061">
    <property type="entry name" value="IspE"/>
    <property type="match status" value="1"/>
</dbReference>
<evidence type="ECO:0000256" key="1">
    <source>
        <dbReference type="ARBA" id="ARBA00009684"/>
    </source>
</evidence>
<dbReference type="Proteomes" id="UP001224418">
    <property type="component" value="Unassembled WGS sequence"/>
</dbReference>
<name>A0ABU0JMR9_HATLI</name>
<comment type="pathway">
    <text evidence="9">Isoprenoid biosynthesis; isopentenyl diphosphate biosynthesis via DXP pathway; isopentenyl diphosphate from 1-deoxy-D-xylulose 5-phosphate: step 3/6.</text>
</comment>
<dbReference type="InterPro" id="IPR013750">
    <property type="entry name" value="GHMP_kinase_C_dom"/>
</dbReference>
<evidence type="ECO:0000256" key="5">
    <source>
        <dbReference type="ARBA" id="ARBA00022741"/>
    </source>
</evidence>